<keyword evidence="4 8" id="KW-0805">Transcription regulation</keyword>
<comment type="subcellular location">
    <subcellularLocation>
        <location evidence="1 8">Nucleus</location>
    </subcellularLocation>
</comment>
<feature type="region of interest" description="Disordered" evidence="9">
    <location>
        <begin position="368"/>
        <end position="402"/>
    </location>
</feature>
<keyword evidence="12" id="KW-1185">Reference proteome</keyword>
<sequence>MGPATWAVARARLPQEVVCWRQYRVRASETPDALAELAHQFAPPAPGSDPLHDVLTHMHRAPLAALESRHGMPHALWTFAWHEAVLNLELPSHIYLQASGDDSVAQAPAPFRHALAQALAQVLAQRQSWVAVHGGVLNVPPCPDDGALPHPAEFHRLQAHTTKDECVVQVSSTHEPWTRLDMRARPGESVPRHVELGHTQVCLLPTLQHATLLHTLAAPGDTACAALAARLATPLSHIGGSTEYWAAVRVTMAWPPPEAPMEAMALSVPPHAQRDTAVPCQLLWPAALCLVVDTPTPPPSLALLQKSAIDLLASAAWPSDVAPEPLAPETMGPVVGIGAPLPPPLSPEEDDVFQGIGQLTDDDLSFFGARAPTEPGPMSPERREAVSSQAPPEPQALPTLEVSESPRASLAVKYDMHGKFFVGNAYRRISENDIRSAVSPRALYLSTPQSAMHSSPSQGSGWDEPEDASDEAPCLPAAQSALVSARFHTPLSGLAMQAPATNADALTERVHLEWTCAYAGAARRPWAPAPTPPTCSALLTAGTATRLSPPSVLVGCQAALMHVEPDALRAWSSLGLQPSGGKRSVMAHVALLEVEVPGPVMQQWLEWGADVYAAQGLGTLTPGEQWRYQGGLWVDGMPHVPESPANKNERHVVYLVYDQPKVCERLYRTWPMPRSRIALVAVPLRHMMPMQWPRALAYAAYEDAHVRVCHLAPSTYQQCTHLRERLHWDAQWPRAEPAVSPLHSGAVLHVAYDRQGGVVRLVATDERAWLRHVSAWDATEEAADVAQLWHIVRSWLAGSAARWHVVVCRYGAMPSAEVAAWKAWKAQARWEADALGVTLLSLDPQGPRARLKEAPWAWTASTTGMAMHADTPVLVPHTAYVSAGEYALHWLQCDEPDTLLQDVVVHLYALQTITQLRWPAPAPLLPWHIAVLAHA</sequence>
<proteinExistence type="inferred from homology"/>
<gene>
    <name evidence="11" type="ORF">MEQU1_003080</name>
</gene>
<feature type="domain" description="Mediator complex subunit Med13 C-terminal" evidence="10">
    <location>
        <begin position="720"/>
        <end position="878"/>
    </location>
</feature>
<evidence type="ECO:0000256" key="4">
    <source>
        <dbReference type="ARBA" id="ARBA00023015"/>
    </source>
</evidence>
<keyword evidence="3 8" id="KW-0678">Repressor</keyword>
<reference evidence="11" key="1">
    <citation type="submission" date="2023-03" db="EMBL/GenBank/DDBJ databases">
        <title>Mating type loci evolution in Malassezia.</title>
        <authorList>
            <person name="Coelho M.A."/>
        </authorList>
    </citation>
    <scope>NUCLEOTIDE SEQUENCE</scope>
    <source>
        <strain evidence="11">CBS 12830</strain>
    </source>
</reference>
<name>A0AAF0EGU9_9BASI</name>
<evidence type="ECO:0000256" key="7">
    <source>
        <dbReference type="ARBA" id="ARBA00023242"/>
    </source>
</evidence>
<evidence type="ECO:0000256" key="9">
    <source>
        <dbReference type="SAM" id="MobiDB-lite"/>
    </source>
</evidence>
<feature type="compositionally biased region" description="Polar residues" evidence="9">
    <location>
        <begin position="447"/>
        <end position="460"/>
    </location>
</feature>
<dbReference type="GO" id="GO:0003712">
    <property type="term" value="F:transcription coregulator activity"/>
    <property type="evidence" value="ECO:0007669"/>
    <property type="project" value="InterPro"/>
</dbReference>
<keyword evidence="7 8" id="KW-0539">Nucleus</keyword>
<evidence type="ECO:0000259" key="10">
    <source>
        <dbReference type="Pfam" id="PF06333"/>
    </source>
</evidence>
<protein>
    <recommendedName>
        <fullName evidence="8">Mediator of RNA polymerase II transcription subunit 13</fullName>
    </recommendedName>
    <alternativeName>
        <fullName evidence="8">Mediator complex subunit 13</fullName>
    </alternativeName>
</protein>
<organism evidence="11 12">
    <name type="scientific">Malassezia equina</name>
    <dbReference type="NCBI Taxonomy" id="1381935"/>
    <lineage>
        <taxon>Eukaryota</taxon>
        <taxon>Fungi</taxon>
        <taxon>Dikarya</taxon>
        <taxon>Basidiomycota</taxon>
        <taxon>Ustilaginomycotina</taxon>
        <taxon>Malasseziomycetes</taxon>
        <taxon>Malasseziales</taxon>
        <taxon>Malasseziaceae</taxon>
        <taxon>Malassezia</taxon>
    </lineage>
</organism>
<evidence type="ECO:0000256" key="1">
    <source>
        <dbReference type="ARBA" id="ARBA00004123"/>
    </source>
</evidence>
<evidence type="ECO:0000256" key="3">
    <source>
        <dbReference type="ARBA" id="ARBA00022491"/>
    </source>
</evidence>
<evidence type="ECO:0000313" key="11">
    <source>
        <dbReference type="EMBL" id="WFD24380.1"/>
    </source>
</evidence>
<comment type="similarity">
    <text evidence="2 8">Belongs to the Mediator complex subunit 13 family.</text>
</comment>
<dbReference type="EMBL" id="CP119905">
    <property type="protein sequence ID" value="WFD24380.1"/>
    <property type="molecule type" value="Genomic_DNA"/>
</dbReference>
<dbReference type="Proteomes" id="UP001214415">
    <property type="component" value="Chromosome 6"/>
</dbReference>
<evidence type="ECO:0000256" key="5">
    <source>
        <dbReference type="ARBA" id="ARBA00023159"/>
    </source>
</evidence>
<evidence type="ECO:0000313" key="12">
    <source>
        <dbReference type="Proteomes" id="UP001214415"/>
    </source>
</evidence>
<dbReference type="InterPro" id="IPR009401">
    <property type="entry name" value="Med13_C"/>
</dbReference>
<dbReference type="Pfam" id="PF06333">
    <property type="entry name" value="Med13_C"/>
    <property type="match status" value="1"/>
</dbReference>
<evidence type="ECO:0000256" key="6">
    <source>
        <dbReference type="ARBA" id="ARBA00023163"/>
    </source>
</evidence>
<dbReference type="AlphaFoldDB" id="A0AAF0EGU9"/>
<dbReference type="GO" id="GO:0006357">
    <property type="term" value="P:regulation of transcription by RNA polymerase II"/>
    <property type="evidence" value="ECO:0007669"/>
    <property type="project" value="InterPro"/>
</dbReference>
<keyword evidence="6 8" id="KW-0804">Transcription</keyword>
<accession>A0AAF0EGU9</accession>
<dbReference type="GO" id="GO:0016592">
    <property type="term" value="C:mediator complex"/>
    <property type="evidence" value="ECO:0007669"/>
    <property type="project" value="InterPro"/>
</dbReference>
<evidence type="ECO:0000256" key="8">
    <source>
        <dbReference type="RuleBase" id="RU364134"/>
    </source>
</evidence>
<evidence type="ECO:0000256" key="2">
    <source>
        <dbReference type="ARBA" id="ARBA00009354"/>
    </source>
</evidence>
<feature type="region of interest" description="Disordered" evidence="9">
    <location>
        <begin position="447"/>
        <end position="472"/>
    </location>
</feature>
<comment type="subunit">
    <text evidence="8">Component of the SRB8-11 complex, which itself associates with the Mediator complex.</text>
</comment>
<comment type="function">
    <text evidence="8">Component of the SRB8-11 complex. The SRB8-11 complex is a regulatory module of the Mediator complex which is itself involved in regulation of basal and activated RNA polymerase II-dependent transcription. The SRB8-11 complex may be involved in the transcriptional repression of a subset of genes regulated by Mediator. It may inhibit the association of the Mediator complex with RNA polymerase II to form the holoenzyme complex.</text>
</comment>
<keyword evidence="5 8" id="KW-0010">Activator</keyword>